<evidence type="ECO:0000313" key="1">
    <source>
        <dbReference type="EMBL" id="CAI4032899.1"/>
    </source>
</evidence>
<evidence type="ECO:0000313" key="2">
    <source>
        <dbReference type="Proteomes" id="UP001179121"/>
    </source>
</evidence>
<dbReference type="AlphaFoldDB" id="A0AA86TDY6"/>
<sequence>MDIRFQPALLQEVIDSFIEKTEREGDPTYYKEFHELADPIYEKYTLEDREPEFKKLYQYLFGTWGFSDIINSAFDEYPILKERVGIVLIKGVLKEAEEGVDILRKWGAVEQDLAKQFEQKGLKGVGIKLIPRRFYDPALSRYCRHELMHIADMLDPEFGYDPDTKVGQNPGEETLILQRYRVLWSLYVDSRLERAGKEMMLTKQDRFKEFRSWYRKIPPPQLKSVFEGLWQTETFNHSELVEMATDTLRVMDRAIDVEGGEVPETQNKVMLMPGFPCPLCRFPTYSWVEDLDTKVEGYVLDFIRENHPGWDVQYGACDRCVEVYKLRADGVM</sequence>
<keyword evidence="2" id="KW-1185">Reference proteome</keyword>
<gene>
    <name evidence="1" type="ORF">DNFV4_03329</name>
</gene>
<dbReference type="EMBL" id="OX365700">
    <property type="protein sequence ID" value="CAI4032899.1"/>
    <property type="molecule type" value="Genomic_DNA"/>
</dbReference>
<dbReference type="Proteomes" id="UP001179121">
    <property type="component" value="Chromosome"/>
</dbReference>
<dbReference type="KEGG" id="nti:DNFV4_03329"/>
<accession>A0AA86TDY6</accession>
<reference evidence="1" key="1">
    <citation type="submission" date="2022-10" db="EMBL/GenBank/DDBJ databases">
        <authorList>
            <person name="Koch H."/>
        </authorList>
    </citation>
    <scope>NUCLEOTIDE SEQUENCE</scope>
    <source>
        <strain evidence="1">DNF</strain>
    </source>
</reference>
<dbReference type="RefSeq" id="WP_289269648.1">
    <property type="nucleotide sequence ID" value="NZ_OX365700.1"/>
</dbReference>
<name>A0AA86TDY6_9BACT</name>
<organism evidence="1 2">
    <name type="scientific">Nitrospira tepida</name>
    <dbReference type="NCBI Taxonomy" id="2973512"/>
    <lineage>
        <taxon>Bacteria</taxon>
        <taxon>Pseudomonadati</taxon>
        <taxon>Nitrospirota</taxon>
        <taxon>Nitrospiria</taxon>
        <taxon>Nitrospirales</taxon>
        <taxon>Nitrospiraceae</taxon>
        <taxon>Nitrospira</taxon>
    </lineage>
</organism>
<proteinExistence type="predicted"/>
<protein>
    <submittedName>
        <fullName evidence="1">Uncharacterized protein</fullName>
    </submittedName>
</protein>